<dbReference type="GO" id="GO:0006508">
    <property type="term" value="P:proteolysis"/>
    <property type="evidence" value="ECO:0007669"/>
    <property type="project" value="UniProtKB-KW"/>
</dbReference>
<dbReference type="GO" id="GO:0004252">
    <property type="term" value="F:serine-type endopeptidase activity"/>
    <property type="evidence" value="ECO:0007669"/>
    <property type="project" value="InterPro"/>
</dbReference>
<organism evidence="7 8">
    <name type="scientific">Candidatus Brocadia sapporoensis</name>
    <dbReference type="NCBI Taxonomy" id="392547"/>
    <lineage>
        <taxon>Bacteria</taxon>
        <taxon>Pseudomonadati</taxon>
        <taxon>Planctomycetota</taxon>
        <taxon>Candidatus Brocadiia</taxon>
        <taxon>Candidatus Brocadiales</taxon>
        <taxon>Candidatus Brocadiaceae</taxon>
        <taxon>Candidatus Brocadia</taxon>
    </lineage>
</organism>
<gene>
    <name evidence="7" type="ORF">BIY37_12710</name>
</gene>
<evidence type="ECO:0000313" key="7">
    <source>
        <dbReference type="EMBL" id="OQD44570.1"/>
    </source>
</evidence>
<sequence length="226" mass="25238">MIPIRDRSPSGTFPFVTVGIILANVFVFLIELSLGGQLESFLFRFGVVPVKVFYSSEIPDSTLINTYFPFLSYMFLHGGFVHLIGNMWYLWIFGDNIEDLLGRARFILFYLLCGVGAAIVHVFFNRQSGIPCIGASGAIAGVLGAYMVTFPRARVLVILPLFIFWEFIELPAIIVLGFWFLIQFFAGTAAISAAQGGGVAWWAHIGGFILGIIFIKVFPRHRHRHP</sequence>
<feature type="transmembrane region" description="Helical" evidence="5">
    <location>
        <begin position="130"/>
        <end position="148"/>
    </location>
</feature>
<evidence type="ECO:0000256" key="5">
    <source>
        <dbReference type="SAM" id="Phobius"/>
    </source>
</evidence>
<feature type="transmembrane region" description="Helical" evidence="5">
    <location>
        <begin position="106"/>
        <end position="124"/>
    </location>
</feature>
<feature type="transmembrane region" description="Helical" evidence="5">
    <location>
        <begin position="70"/>
        <end position="94"/>
    </location>
</feature>
<dbReference type="PANTHER" id="PTHR43731:SF26">
    <property type="entry name" value="RHOMBOID-LIKE PROTEIN 10, CHLOROPLASTIC"/>
    <property type="match status" value="1"/>
</dbReference>
<protein>
    <submittedName>
        <fullName evidence="7">Rhomboid family intramembrane serine protease</fullName>
    </submittedName>
</protein>
<reference evidence="7 8" key="1">
    <citation type="journal article" date="2016" name="Genome Announc.">
        <title>Draft Genome Sequence of the Anaerobic Ammonium-Oxidizing Bacterium 'Candidatus Brocadia sp. 40'.</title>
        <authorList>
            <person name="Ali M."/>
            <person name="Haroon M.F."/>
            <person name="Narita Y."/>
            <person name="Zhang L."/>
            <person name="Rangel Shaw D."/>
            <person name="Okabe S."/>
            <person name="Saikaly P.E."/>
        </authorList>
    </citation>
    <scope>NUCLEOTIDE SEQUENCE [LARGE SCALE GENOMIC DNA]</scope>
    <source>
        <strain evidence="7 8">40</strain>
    </source>
</reference>
<feature type="domain" description="Peptidase S54 rhomboid" evidence="6">
    <location>
        <begin position="67"/>
        <end position="217"/>
    </location>
</feature>
<keyword evidence="8" id="KW-1185">Reference proteome</keyword>
<keyword evidence="7" id="KW-0378">Hydrolase</keyword>
<keyword evidence="4 5" id="KW-0472">Membrane</keyword>
<comment type="subcellular location">
    <subcellularLocation>
        <location evidence="1">Membrane</location>
        <topology evidence="1">Multi-pass membrane protein</topology>
    </subcellularLocation>
</comment>
<evidence type="ECO:0000256" key="3">
    <source>
        <dbReference type="ARBA" id="ARBA00022989"/>
    </source>
</evidence>
<proteinExistence type="predicted"/>
<evidence type="ECO:0000259" key="6">
    <source>
        <dbReference type="Pfam" id="PF01694"/>
    </source>
</evidence>
<dbReference type="AlphaFoldDB" id="A0A1V6LWR0"/>
<feature type="transmembrane region" description="Helical" evidence="5">
    <location>
        <begin position="155"/>
        <end position="181"/>
    </location>
</feature>
<dbReference type="Proteomes" id="UP000242219">
    <property type="component" value="Unassembled WGS sequence"/>
</dbReference>
<evidence type="ECO:0000313" key="8">
    <source>
        <dbReference type="Proteomes" id="UP000242219"/>
    </source>
</evidence>
<accession>A0A1V6LWR0</accession>
<dbReference type="Pfam" id="PF01694">
    <property type="entry name" value="Rhomboid"/>
    <property type="match status" value="1"/>
</dbReference>
<keyword evidence="3 5" id="KW-1133">Transmembrane helix</keyword>
<comment type="caution">
    <text evidence="7">The sequence shown here is derived from an EMBL/GenBank/DDBJ whole genome shotgun (WGS) entry which is preliminary data.</text>
</comment>
<dbReference type="InterPro" id="IPR050925">
    <property type="entry name" value="Rhomboid_protease_S54"/>
</dbReference>
<feature type="transmembrane region" description="Helical" evidence="5">
    <location>
        <begin position="201"/>
        <end position="218"/>
    </location>
</feature>
<dbReference type="RefSeq" id="WP_070068191.1">
    <property type="nucleotide sequence ID" value="NZ_MJUW02000122.1"/>
</dbReference>
<name>A0A1V6LWR0_9BACT</name>
<dbReference type="EMBL" id="MJUW02000122">
    <property type="protein sequence ID" value="OQD44570.1"/>
    <property type="molecule type" value="Genomic_DNA"/>
</dbReference>
<feature type="transmembrane region" description="Helical" evidence="5">
    <location>
        <begin position="12"/>
        <end position="34"/>
    </location>
</feature>
<dbReference type="InterPro" id="IPR035952">
    <property type="entry name" value="Rhomboid-like_sf"/>
</dbReference>
<dbReference type="SUPFAM" id="SSF144091">
    <property type="entry name" value="Rhomboid-like"/>
    <property type="match status" value="1"/>
</dbReference>
<dbReference type="FunFam" id="1.20.1540.10:FF:000027">
    <property type="entry name" value="Rhomboid family intramembrane serine protease"/>
    <property type="match status" value="1"/>
</dbReference>
<keyword evidence="7" id="KW-0645">Protease</keyword>
<keyword evidence="2 5" id="KW-0812">Transmembrane</keyword>
<evidence type="ECO:0000256" key="4">
    <source>
        <dbReference type="ARBA" id="ARBA00023136"/>
    </source>
</evidence>
<dbReference type="PANTHER" id="PTHR43731">
    <property type="entry name" value="RHOMBOID PROTEASE"/>
    <property type="match status" value="1"/>
</dbReference>
<evidence type="ECO:0000256" key="2">
    <source>
        <dbReference type="ARBA" id="ARBA00022692"/>
    </source>
</evidence>
<evidence type="ECO:0000256" key="1">
    <source>
        <dbReference type="ARBA" id="ARBA00004141"/>
    </source>
</evidence>
<dbReference type="Gene3D" id="1.20.1540.10">
    <property type="entry name" value="Rhomboid-like"/>
    <property type="match status" value="1"/>
</dbReference>
<dbReference type="InterPro" id="IPR022764">
    <property type="entry name" value="Peptidase_S54_rhomboid_dom"/>
</dbReference>
<dbReference type="GO" id="GO:0016020">
    <property type="term" value="C:membrane"/>
    <property type="evidence" value="ECO:0007669"/>
    <property type="project" value="UniProtKB-SubCell"/>
</dbReference>